<reference evidence="7 8" key="1">
    <citation type="journal article" date="2024" name="J. Plant Pathol.">
        <title>Sequence and assembly of the genome of Seiridium unicorne, isolate CBS 538.82, causal agent of cypress canker disease.</title>
        <authorList>
            <person name="Scali E."/>
            <person name="Rocca G.D."/>
            <person name="Danti R."/>
            <person name="Garbelotto M."/>
            <person name="Barberini S."/>
            <person name="Baroncelli R."/>
            <person name="Emiliani G."/>
        </authorList>
    </citation>
    <scope>NUCLEOTIDE SEQUENCE [LARGE SCALE GENOMIC DNA]</scope>
    <source>
        <strain evidence="7 8">BM-138-508</strain>
    </source>
</reference>
<keyword evidence="5 6" id="KW-0472">Membrane</keyword>
<dbReference type="PANTHER" id="PTHR11266">
    <property type="entry name" value="PEROXISOMAL MEMBRANE PROTEIN 2, PXMP2 MPV17"/>
    <property type="match status" value="1"/>
</dbReference>
<keyword evidence="3 6" id="KW-0812">Transmembrane</keyword>
<comment type="caution">
    <text evidence="7">The sequence shown here is derived from an EMBL/GenBank/DDBJ whole genome shotgun (WGS) entry which is preliminary data.</text>
</comment>
<evidence type="ECO:0000256" key="4">
    <source>
        <dbReference type="ARBA" id="ARBA00022989"/>
    </source>
</evidence>
<accession>A0ABR2V9L5</accession>
<evidence type="ECO:0000256" key="1">
    <source>
        <dbReference type="ARBA" id="ARBA00004141"/>
    </source>
</evidence>
<protein>
    <submittedName>
        <fullName evidence="7">Uncharacterized protein</fullName>
    </submittedName>
</protein>
<evidence type="ECO:0000313" key="8">
    <source>
        <dbReference type="Proteomes" id="UP001408356"/>
    </source>
</evidence>
<dbReference type="Pfam" id="PF04117">
    <property type="entry name" value="Mpv17_PMP22"/>
    <property type="match status" value="1"/>
</dbReference>
<keyword evidence="4 6" id="KW-1133">Transmembrane helix</keyword>
<sequence>MGFQLPPIEVAAIQSAVLAATSNLLAQAITAYRNETPLVIDWVPVFQFTIFNFLNTHPNVLWQEFLETTWPAYHASPTPEAVASASKGDDKALEKEAEQGRLVEPKLNIANTLIKTLLDQTISAAFNTIVFSMFIHGVQQAMPRPLGTPLSTPDQSVNYLLALAKGSVKTSTINWESVKAKSYADFWPMVFAGWKLWPIVSLVNFAFVKTITGRNLLGSLAGVGWGIYLSLVAGQ</sequence>
<feature type="transmembrane region" description="Helical" evidence="6">
    <location>
        <begin position="215"/>
        <end position="233"/>
    </location>
</feature>
<feature type="transmembrane region" description="Helical" evidence="6">
    <location>
        <begin position="186"/>
        <end position="208"/>
    </location>
</feature>
<evidence type="ECO:0000313" key="7">
    <source>
        <dbReference type="EMBL" id="KAK9423590.1"/>
    </source>
</evidence>
<name>A0ABR2V9L5_9PEZI</name>
<evidence type="ECO:0000256" key="6">
    <source>
        <dbReference type="RuleBase" id="RU363053"/>
    </source>
</evidence>
<comment type="subcellular location">
    <subcellularLocation>
        <location evidence="1">Membrane</location>
        <topology evidence="1">Multi-pass membrane protein</topology>
    </subcellularLocation>
</comment>
<proteinExistence type="inferred from homology"/>
<keyword evidence="8" id="KW-1185">Reference proteome</keyword>
<evidence type="ECO:0000256" key="3">
    <source>
        <dbReference type="ARBA" id="ARBA00022692"/>
    </source>
</evidence>
<dbReference type="EMBL" id="JARVKF010000068">
    <property type="protein sequence ID" value="KAK9423590.1"/>
    <property type="molecule type" value="Genomic_DNA"/>
</dbReference>
<dbReference type="Proteomes" id="UP001408356">
    <property type="component" value="Unassembled WGS sequence"/>
</dbReference>
<evidence type="ECO:0000256" key="2">
    <source>
        <dbReference type="ARBA" id="ARBA00006824"/>
    </source>
</evidence>
<evidence type="ECO:0000256" key="5">
    <source>
        <dbReference type="ARBA" id="ARBA00023136"/>
    </source>
</evidence>
<gene>
    <name evidence="7" type="ORF">SUNI508_04071</name>
</gene>
<comment type="similarity">
    <text evidence="2 6">Belongs to the peroxisomal membrane protein PXMP2/4 family.</text>
</comment>
<dbReference type="InterPro" id="IPR007248">
    <property type="entry name" value="Mpv17_PMP22"/>
</dbReference>
<organism evidence="7 8">
    <name type="scientific">Seiridium unicorne</name>
    <dbReference type="NCBI Taxonomy" id="138068"/>
    <lineage>
        <taxon>Eukaryota</taxon>
        <taxon>Fungi</taxon>
        <taxon>Dikarya</taxon>
        <taxon>Ascomycota</taxon>
        <taxon>Pezizomycotina</taxon>
        <taxon>Sordariomycetes</taxon>
        <taxon>Xylariomycetidae</taxon>
        <taxon>Amphisphaeriales</taxon>
        <taxon>Sporocadaceae</taxon>
        <taxon>Seiridium</taxon>
    </lineage>
</organism>
<dbReference type="PANTHER" id="PTHR11266:SF80">
    <property type="entry name" value="PEROXISOMAL MEMBRANE PROTEIN 2"/>
    <property type="match status" value="1"/>
</dbReference>